<protein>
    <submittedName>
        <fullName evidence="1">Uncharacterized protein</fullName>
    </submittedName>
</protein>
<name>A0A6N2WVA8_9FIRM</name>
<evidence type="ECO:0000313" key="1">
    <source>
        <dbReference type="EMBL" id="VYT45657.1"/>
    </source>
</evidence>
<sequence length="99" mass="11539">MPKIELSFDTDRLGQDVLKRLYAMTDEIFESEGLKCVDRGVVRVYEDRGRKKDYGRFLGGDFCAKGITRAFCEFKGMYMVQWFSKGKPDYRLPKKLVHG</sequence>
<dbReference type="EMBL" id="CACRTF010000017">
    <property type="protein sequence ID" value="VYT45657.1"/>
    <property type="molecule type" value="Genomic_DNA"/>
</dbReference>
<gene>
    <name evidence="1" type="ORF">CBLFYP116_04010</name>
</gene>
<accession>A0A6N2WVA8</accession>
<dbReference type="AlphaFoldDB" id="A0A6N2WVA8"/>
<organism evidence="1">
    <name type="scientific">Enterocloster bolteae</name>
    <dbReference type="NCBI Taxonomy" id="208479"/>
    <lineage>
        <taxon>Bacteria</taxon>
        <taxon>Bacillati</taxon>
        <taxon>Bacillota</taxon>
        <taxon>Clostridia</taxon>
        <taxon>Lachnospirales</taxon>
        <taxon>Lachnospiraceae</taxon>
        <taxon>Enterocloster</taxon>
    </lineage>
</organism>
<reference evidence="1" key="1">
    <citation type="submission" date="2019-11" db="EMBL/GenBank/DDBJ databases">
        <authorList>
            <person name="Feng L."/>
        </authorList>
    </citation>
    <scope>NUCLEOTIDE SEQUENCE</scope>
    <source>
        <strain evidence="1">CbolteaeLFYP116</strain>
    </source>
</reference>
<proteinExistence type="predicted"/>